<dbReference type="InterPro" id="IPR016181">
    <property type="entry name" value="Acyl_CoA_acyltransferase"/>
</dbReference>
<dbReference type="PROSITE" id="PS51186">
    <property type="entry name" value="GNAT"/>
    <property type="match status" value="1"/>
</dbReference>
<accession>A0A2T1C586</accession>
<dbReference type="Pfam" id="PF13523">
    <property type="entry name" value="Acetyltransf_8"/>
    <property type="match status" value="1"/>
</dbReference>
<dbReference type="AlphaFoldDB" id="A0A2T1C586"/>
<sequence>MLMNLRLATLADLDLLRYWDEKPHVVASDPNDDWNWGIELSRTPDWREQLIAEIDNRPIGFIQIIDPAHEESHYWGDVAADLRAIDIWIGEETDLGKGYGTQMMKQAIRRCFADPTVSAILIDPLASNIRAQRFYERLGFQYSDRRWFGADDCFVYRLNRADWDDIPE</sequence>
<organism evidence="3 4">
    <name type="scientific">Merismopedia glauca CCAP 1448/3</name>
    <dbReference type="NCBI Taxonomy" id="1296344"/>
    <lineage>
        <taxon>Bacteria</taxon>
        <taxon>Bacillati</taxon>
        <taxon>Cyanobacteriota</taxon>
        <taxon>Cyanophyceae</taxon>
        <taxon>Synechococcales</taxon>
        <taxon>Merismopediaceae</taxon>
        <taxon>Merismopedia</taxon>
    </lineage>
</organism>
<gene>
    <name evidence="3" type="ORF">C7B64_08505</name>
</gene>
<dbReference type="PANTHER" id="PTHR31438:SF1">
    <property type="entry name" value="LYSINE N-ACYLTRANSFERASE C17G9.06C-RELATED"/>
    <property type="match status" value="1"/>
</dbReference>
<reference evidence="3 4" key="2">
    <citation type="submission" date="2018-03" db="EMBL/GenBank/DDBJ databases">
        <title>The ancient ancestry and fast evolution of plastids.</title>
        <authorList>
            <person name="Moore K.R."/>
            <person name="Magnabosco C."/>
            <person name="Momper L."/>
            <person name="Gold D.A."/>
            <person name="Bosak T."/>
            <person name="Fournier G.P."/>
        </authorList>
    </citation>
    <scope>NUCLEOTIDE SEQUENCE [LARGE SCALE GENOMIC DNA]</scope>
    <source>
        <strain evidence="3 4">CCAP 1448/3</strain>
    </source>
</reference>
<dbReference type="GO" id="GO:0046677">
    <property type="term" value="P:response to antibiotic"/>
    <property type="evidence" value="ECO:0007669"/>
    <property type="project" value="UniProtKB-KW"/>
</dbReference>
<dbReference type="OrthoDB" id="9795206at2"/>
<dbReference type="CDD" id="cd04301">
    <property type="entry name" value="NAT_SF"/>
    <property type="match status" value="1"/>
</dbReference>
<comment type="caution">
    <text evidence="3">The sequence shown here is derived from an EMBL/GenBank/DDBJ whole genome shotgun (WGS) entry which is preliminary data.</text>
</comment>
<dbReference type="Proteomes" id="UP000238762">
    <property type="component" value="Unassembled WGS sequence"/>
</dbReference>
<dbReference type="EMBL" id="PVWJ01000032">
    <property type="protein sequence ID" value="PSB03442.1"/>
    <property type="molecule type" value="Genomic_DNA"/>
</dbReference>
<evidence type="ECO:0000256" key="1">
    <source>
        <dbReference type="ARBA" id="ARBA00023251"/>
    </source>
</evidence>
<protein>
    <submittedName>
        <fullName evidence="3">GNAT family N-acetyltransferase</fullName>
    </submittedName>
</protein>
<dbReference type="SUPFAM" id="SSF55729">
    <property type="entry name" value="Acyl-CoA N-acyltransferases (Nat)"/>
    <property type="match status" value="1"/>
</dbReference>
<reference evidence="3 4" key="1">
    <citation type="submission" date="2018-02" db="EMBL/GenBank/DDBJ databases">
        <authorList>
            <person name="Cohen D.B."/>
            <person name="Kent A.D."/>
        </authorList>
    </citation>
    <scope>NUCLEOTIDE SEQUENCE [LARGE SCALE GENOMIC DNA]</scope>
    <source>
        <strain evidence="3 4">CCAP 1448/3</strain>
    </source>
</reference>
<dbReference type="InterPro" id="IPR000182">
    <property type="entry name" value="GNAT_dom"/>
</dbReference>
<name>A0A2T1C586_9CYAN</name>
<dbReference type="Gene3D" id="3.40.630.30">
    <property type="match status" value="1"/>
</dbReference>
<evidence type="ECO:0000313" key="4">
    <source>
        <dbReference type="Proteomes" id="UP000238762"/>
    </source>
</evidence>
<keyword evidence="1" id="KW-0046">Antibiotic resistance</keyword>
<proteinExistence type="predicted"/>
<keyword evidence="3" id="KW-0808">Transferase</keyword>
<evidence type="ECO:0000259" key="2">
    <source>
        <dbReference type="PROSITE" id="PS51186"/>
    </source>
</evidence>
<dbReference type="PANTHER" id="PTHR31438">
    <property type="entry name" value="LYSINE N-ACYLTRANSFERASE C17G9.06C-RELATED"/>
    <property type="match status" value="1"/>
</dbReference>
<feature type="domain" description="N-acetyltransferase" evidence="2">
    <location>
        <begin position="3"/>
        <end position="161"/>
    </location>
</feature>
<dbReference type="GO" id="GO:0016410">
    <property type="term" value="F:N-acyltransferase activity"/>
    <property type="evidence" value="ECO:0007669"/>
    <property type="project" value="TreeGrafter"/>
</dbReference>
<keyword evidence="4" id="KW-1185">Reference proteome</keyword>
<evidence type="ECO:0000313" key="3">
    <source>
        <dbReference type="EMBL" id="PSB03442.1"/>
    </source>
</evidence>